<name>A0A7X5ZTB9_9PSEU</name>
<organism evidence="2 3">
    <name type="scientific">Saccharomonospora amisosensis</name>
    <dbReference type="NCBI Taxonomy" id="1128677"/>
    <lineage>
        <taxon>Bacteria</taxon>
        <taxon>Bacillati</taxon>
        <taxon>Actinomycetota</taxon>
        <taxon>Actinomycetes</taxon>
        <taxon>Pseudonocardiales</taxon>
        <taxon>Pseudonocardiaceae</taxon>
        <taxon>Saccharomonospora</taxon>
    </lineage>
</organism>
<reference evidence="2 3" key="1">
    <citation type="submission" date="2020-03" db="EMBL/GenBank/DDBJ databases">
        <title>Sequencing the genomes of 1000 actinobacteria strains.</title>
        <authorList>
            <person name="Klenk H.-P."/>
        </authorList>
    </citation>
    <scope>NUCLEOTIDE SEQUENCE [LARGE SCALE GENOMIC DNA]</scope>
    <source>
        <strain evidence="2 3">DSM 45685</strain>
    </source>
</reference>
<keyword evidence="3" id="KW-1185">Reference proteome</keyword>
<dbReference type="AlphaFoldDB" id="A0A7X5ZTB9"/>
<accession>A0A7X5ZTB9</accession>
<comment type="caution">
    <text evidence="2">The sequence shown here is derived from an EMBL/GenBank/DDBJ whole genome shotgun (WGS) entry which is preliminary data.</text>
</comment>
<evidence type="ECO:0000259" key="1">
    <source>
        <dbReference type="Pfam" id="PF09509"/>
    </source>
</evidence>
<proteinExistence type="predicted"/>
<dbReference type="RefSeq" id="WP_167177281.1">
    <property type="nucleotide sequence ID" value="NZ_JAAOYM010000003.1"/>
</dbReference>
<sequence length="246" mass="27570">MNRQWMRDQLTEYLALLEKYFSLQGPPGIAPTGSRTARIVGPRTAALNELRQSEPTVKEVLKHLDPTLAEFKFETMGGKEDARAAAQRGLGILDRMDEWAANLAPDAPTLPADQFHPWVWDAARTFWDSKHHREAVRAAATAINAHTQDKVGRRDIADNDLMNQVFTDKPKSGQKYLRLPGDPNDQTVKSRNRALRPFAEGCFAGIRNPAAHEHGADWDEQKALEQLAALSVLARWIDECDVEQAP</sequence>
<dbReference type="Proteomes" id="UP000545493">
    <property type="component" value="Unassembled WGS sequence"/>
</dbReference>
<gene>
    <name evidence="2" type="ORF">FHU38_005206</name>
</gene>
<evidence type="ECO:0000313" key="2">
    <source>
        <dbReference type="EMBL" id="NIJ14798.1"/>
    </source>
</evidence>
<dbReference type="Pfam" id="PF09509">
    <property type="entry name" value="Hypoth_Ymh"/>
    <property type="match status" value="1"/>
</dbReference>
<evidence type="ECO:0000313" key="3">
    <source>
        <dbReference type="Proteomes" id="UP000545493"/>
    </source>
</evidence>
<dbReference type="EMBL" id="JAAOYM010000003">
    <property type="protein sequence ID" value="NIJ14798.1"/>
    <property type="molecule type" value="Genomic_DNA"/>
</dbReference>
<protein>
    <recommendedName>
        <fullName evidence="1">Conserved hypothetical protein CHP02391 domain-containing protein</fullName>
    </recommendedName>
</protein>
<feature type="domain" description="Conserved hypothetical protein CHP02391" evidence="1">
    <location>
        <begin position="114"/>
        <end position="237"/>
    </location>
</feature>
<dbReference type="InterPro" id="IPR012654">
    <property type="entry name" value="CHP02391"/>
</dbReference>